<gene>
    <name evidence="3" type="ORF">SAMN05661010_02743</name>
</gene>
<dbReference type="Pfam" id="PF03658">
    <property type="entry name" value="Ub-RnfH"/>
    <property type="match status" value="1"/>
</dbReference>
<dbReference type="SUPFAM" id="SSF54285">
    <property type="entry name" value="MoaD/ThiS"/>
    <property type="match status" value="1"/>
</dbReference>
<dbReference type="PANTHER" id="PTHR37483">
    <property type="entry name" value="UPF0125 PROTEIN RATB"/>
    <property type="match status" value="1"/>
</dbReference>
<protein>
    <recommendedName>
        <fullName evidence="2">UPF0125 protein SAMN05661010_02743</fullName>
    </recommendedName>
</protein>
<dbReference type="PANTHER" id="PTHR37483:SF1">
    <property type="entry name" value="UPF0125 PROTEIN RATB"/>
    <property type="match status" value="1"/>
</dbReference>
<evidence type="ECO:0000256" key="2">
    <source>
        <dbReference type="HAMAP-Rule" id="MF_00460"/>
    </source>
</evidence>
<dbReference type="InterPro" id="IPR016155">
    <property type="entry name" value="Mopterin_synth/thiamin_S_b"/>
</dbReference>
<keyword evidence="4" id="KW-1185">Reference proteome</keyword>
<dbReference type="OrthoDB" id="9796575at2"/>
<dbReference type="STRING" id="119000.SAMN05661010_02743"/>
<evidence type="ECO:0000313" key="3">
    <source>
        <dbReference type="EMBL" id="SDL86769.1"/>
    </source>
</evidence>
<organism evidence="3 4">
    <name type="scientific">Modicisalibacter muralis</name>
    <dbReference type="NCBI Taxonomy" id="119000"/>
    <lineage>
        <taxon>Bacteria</taxon>
        <taxon>Pseudomonadati</taxon>
        <taxon>Pseudomonadota</taxon>
        <taxon>Gammaproteobacteria</taxon>
        <taxon>Oceanospirillales</taxon>
        <taxon>Halomonadaceae</taxon>
        <taxon>Modicisalibacter</taxon>
    </lineage>
</organism>
<accession>A0A1G9NK70</accession>
<dbReference type="RefSeq" id="WP_089729510.1">
    <property type="nucleotide sequence ID" value="NZ_FNGI01000008.1"/>
</dbReference>
<dbReference type="InterPro" id="IPR005346">
    <property type="entry name" value="RnfH"/>
</dbReference>
<dbReference type="AlphaFoldDB" id="A0A1G9NK70"/>
<dbReference type="InterPro" id="IPR037021">
    <property type="entry name" value="RnfH_sf"/>
</dbReference>
<name>A0A1G9NK70_9GAMM</name>
<comment type="similarity">
    <text evidence="1 2">Belongs to the UPF0125 (RnfH) family.</text>
</comment>
<dbReference type="EMBL" id="FNGI01000008">
    <property type="protein sequence ID" value="SDL86769.1"/>
    <property type="molecule type" value="Genomic_DNA"/>
</dbReference>
<proteinExistence type="inferred from homology"/>
<dbReference type="HAMAP" id="MF_00460">
    <property type="entry name" value="UPF0125_RnfH"/>
    <property type="match status" value="1"/>
</dbReference>
<sequence>MGRDEQVPPELTIEVAFALPERQKIVTLAVPPGTTARQAVRQARLDEHFPELPAASFEDAELGIFGKRLPAPERHVLRTGDRVEVYRPLRIDPKQARIERAARRSRD</sequence>
<evidence type="ECO:0000256" key="1">
    <source>
        <dbReference type="ARBA" id="ARBA00010645"/>
    </source>
</evidence>
<dbReference type="Proteomes" id="UP000198654">
    <property type="component" value="Unassembled WGS sequence"/>
</dbReference>
<reference evidence="3 4" key="1">
    <citation type="submission" date="2016-10" db="EMBL/GenBank/DDBJ databases">
        <authorList>
            <person name="de Groot N.N."/>
        </authorList>
    </citation>
    <scope>NUCLEOTIDE SEQUENCE [LARGE SCALE GENOMIC DNA]</scope>
    <source>
        <strain evidence="3 4">DSM 14789</strain>
    </source>
</reference>
<evidence type="ECO:0000313" key="4">
    <source>
        <dbReference type="Proteomes" id="UP000198654"/>
    </source>
</evidence>
<dbReference type="Gene3D" id="3.10.20.280">
    <property type="entry name" value="RnfH-like"/>
    <property type="match status" value="1"/>
</dbReference>